<feature type="disulfide bond" evidence="23">
    <location>
        <begin position="439"/>
        <end position="448"/>
    </location>
</feature>
<keyword evidence="14" id="KW-0325">Glycoprotein</keyword>
<dbReference type="EMBL" id="AZIM01000594">
    <property type="protein sequence ID" value="ETE70206.1"/>
    <property type="molecule type" value="Genomic_DNA"/>
</dbReference>
<evidence type="ECO:0000256" key="2">
    <source>
        <dbReference type="ARBA" id="ARBA00004162"/>
    </source>
</evidence>
<dbReference type="GO" id="GO:0042803">
    <property type="term" value="F:protein homodimerization activity"/>
    <property type="evidence" value="ECO:0007669"/>
    <property type="project" value="TreeGrafter"/>
</dbReference>
<dbReference type="GO" id="GO:0043005">
    <property type="term" value="C:neuron projection"/>
    <property type="evidence" value="ECO:0007669"/>
    <property type="project" value="TreeGrafter"/>
</dbReference>
<dbReference type="FunFam" id="2.10.25.10:FF:000169">
    <property type="entry name" value="teneurin-1 isoform X1"/>
    <property type="match status" value="1"/>
</dbReference>
<dbReference type="SUPFAM" id="SSF57196">
    <property type="entry name" value="EGF/Laminin"/>
    <property type="match status" value="1"/>
</dbReference>
<evidence type="ECO:0000256" key="19">
    <source>
        <dbReference type="ARBA" id="ARBA00068164"/>
    </source>
</evidence>
<dbReference type="Gene3D" id="2.10.25.10">
    <property type="entry name" value="Laminin"/>
    <property type="match status" value="5"/>
</dbReference>
<dbReference type="GO" id="GO:0005856">
    <property type="term" value="C:cytoskeleton"/>
    <property type="evidence" value="ECO:0007669"/>
    <property type="project" value="UniProtKB-SubCell"/>
</dbReference>
<evidence type="ECO:0000256" key="21">
    <source>
        <dbReference type="ARBA" id="ARBA00081437"/>
    </source>
</evidence>
<feature type="disulfide bond" evidence="23">
    <location>
        <begin position="588"/>
        <end position="597"/>
    </location>
</feature>
<dbReference type="Pfam" id="PF25020">
    <property type="entry name" value="TTR_TEN1-4"/>
    <property type="match status" value="1"/>
</dbReference>
<keyword evidence="29" id="KW-1185">Reference proteome</keyword>
<comment type="function">
    <text evidence="18">Induces gene transcription activation.</text>
</comment>
<keyword evidence="12 25" id="KW-0472">Membrane</keyword>
<gene>
    <name evidence="28" type="primary">ODZ1</name>
    <name evidence="28" type="ORF">L345_03991</name>
</gene>
<dbReference type="Pfam" id="PF24329">
    <property type="entry name" value="FN-plug_TEN1-4"/>
    <property type="match status" value="1"/>
</dbReference>
<keyword evidence="10 25" id="KW-1133">Transmembrane helix</keyword>
<dbReference type="GO" id="GO:0050839">
    <property type="term" value="F:cell adhesion molecule binding"/>
    <property type="evidence" value="ECO:0007669"/>
    <property type="project" value="TreeGrafter"/>
</dbReference>
<dbReference type="GO" id="GO:0016363">
    <property type="term" value="C:nuclear matrix"/>
    <property type="evidence" value="ECO:0007669"/>
    <property type="project" value="UniProtKB-SubCell"/>
</dbReference>
<dbReference type="CDD" id="cd00054">
    <property type="entry name" value="EGF_CA"/>
    <property type="match status" value="2"/>
</dbReference>
<dbReference type="Pfam" id="PF23093">
    <property type="entry name" value="GBD_Tenm3"/>
    <property type="match status" value="1"/>
</dbReference>
<comment type="subcellular location">
    <subcellularLocation>
        <location evidence="2">Cell membrane</location>
        <topology evidence="2">Single-pass membrane protein</topology>
    </subcellularLocation>
    <subcellularLocation>
        <location evidence="3">Cytoplasm</location>
        <location evidence="3">Cytoskeleton</location>
    </subcellularLocation>
    <subcellularLocation>
        <location evidence="1">Nucleus matrix</location>
    </subcellularLocation>
    <subcellularLocation>
        <location evidence="4">Nucleus speckle</location>
    </subcellularLocation>
</comment>
<reference evidence="28 29" key="1">
    <citation type="journal article" date="2013" name="Proc. Natl. Acad. Sci. U.S.A.">
        <title>The king cobra genome reveals dynamic gene evolution and adaptation in the snake venom system.</title>
        <authorList>
            <person name="Vonk F.J."/>
            <person name="Casewell N.R."/>
            <person name="Henkel C.V."/>
            <person name="Heimberg A.M."/>
            <person name="Jansen H.J."/>
            <person name="McCleary R.J."/>
            <person name="Kerkkamp H.M."/>
            <person name="Vos R.A."/>
            <person name="Guerreiro I."/>
            <person name="Calvete J.J."/>
            <person name="Wuster W."/>
            <person name="Woods A.E."/>
            <person name="Logan J.M."/>
            <person name="Harrison R.A."/>
            <person name="Castoe T.A."/>
            <person name="de Koning A.P."/>
            <person name="Pollock D.D."/>
            <person name="Yandell M."/>
            <person name="Calderon D."/>
            <person name="Renjifo C."/>
            <person name="Currier R.B."/>
            <person name="Salgado D."/>
            <person name="Pla D."/>
            <person name="Sanz L."/>
            <person name="Hyder A.S."/>
            <person name="Ribeiro J.M."/>
            <person name="Arntzen J.W."/>
            <person name="van den Thillart G.E."/>
            <person name="Boetzer M."/>
            <person name="Pirovano W."/>
            <person name="Dirks R.P."/>
            <person name="Spaink H.P."/>
            <person name="Duboule D."/>
            <person name="McGlinn E."/>
            <person name="Kini R.M."/>
            <person name="Richardson M.K."/>
        </authorList>
    </citation>
    <scope>NUCLEOTIDE SEQUENCE</scope>
    <source>
        <tissue evidence="28">Blood</tissue>
    </source>
</reference>
<keyword evidence="7 23" id="KW-0245">EGF-like domain</keyword>
<comment type="similarity">
    <text evidence="5">Belongs to the tenascin family. Teneurin subfamily.</text>
</comment>
<dbReference type="Pfam" id="PF15636">
    <property type="entry name" value="Tox-GHH"/>
    <property type="match status" value="1"/>
</dbReference>
<dbReference type="GO" id="GO:0007157">
    <property type="term" value="P:heterophilic cell-cell adhesion via plasma membrane cell adhesion molecules"/>
    <property type="evidence" value="ECO:0007669"/>
    <property type="project" value="TreeGrafter"/>
</dbReference>
<evidence type="ECO:0000256" key="17">
    <source>
        <dbReference type="ARBA" id="ARBA00053699"/>
    </source>
</evidence>
<dbReference type="Pfam" id="PF06484">
    <property type="entry name" value="Ten_N"/>
    <property type="match status" value="1"/>
</dbReference>
<dbReference type="Gene3D" id="2.180.10.10">
    <property type="entry name" value="RHS repeat-associated core"/>
    <property type="match status" value="1"/>
</dbReference>
<evidence type="ECO:0000313" key="29">
    <source>
        <dbReference type="Proteomes" id="UP000018936"/>
    </source>
</evidence>
<keyword evidence="8 25" id="KW-0812">Transmembrane</keyword>
<dbReference type="FunFam" id="2.10.25.10:FF:000013">
    <property type="entry name" value="Teneurin transmembrane protein 4"/>
    <property type="match status" value="1"/>
</dbReference>
<dbReference type="PANTHER" id="PTHR11219">
    <property type="entry name" value="TENEURIN AND N-ACETYLGLUCOSAMINE-1-PHOSPHODIESTER ALPHA-N-ACETYLGLUCOSAMINIDASE"/>
    <property type="match status" value="1"/>
</dbReference>
<proteinExistence type="inferred from homology"/>
<evidence type="ECO:0000256" key="11">
    <source>
        <dbReference type="ARBA" id="ARBA00023016"/>
    </source>
</evidence>
<dbReference type="InterPro" id="IPR057627">
    <property type="entry name" value="FN-plug_TEN1-4"/>
</dbReference>
<dbReference type="GO" id="GO:0048666">
    <property type="term" value="P:neuron development"/>
    <property type="evidence" value="ECO:0007669"/>
    <property type="project" value="TreeGrafter"/>
</dbReference>
<dbReference type="Pfam" id="PF25021">
    <property type="entry name" value="TEN_NHL"/>
    <property type="match status" value="1"/>
</dbReference>
<sequence>TAATSAATSPRVHLQPKASFSSQLPPSQIADHPQPAESNPPQARPLTTRSQPNPAAPSPPNTQDSVHLHNSWVLNSNIPLETRHFLFKHGSGSSAIFSAASQNYPLTSNTVYSPPPRPLPRTTFSRPAFAFNKPYRCCNWKCTALSATAITVTLALLLAYVIAVHLCGLTWHLQPVDGQLYENGLSKGRFTESVDTTYAPIGGKVSDKTERKDIVFQKGQAIDTGEIDIGAQVMQTIPPGLFWRFQITIHHPLYLKFNVSLAKDSLLGIYGRRNIPPTHTQFDFVKLMDGKQLIKQEPRHFEESHQGPRNLILMSMQETGFIEYMDQGAWHMAFYNDGKKVEQVLMLTTAIEVMDDCSTNCNGNGECISGHCHCFPGFLGPDCARDSCPVLCSGNGEYEQGHCVCRNGWKGAECDVPEEQCIDPTCFGHGTCIMGICICVPGYKGEICEEEDCLDPMCSGHGVCVQGACHCSMGWGGVNCETSLPICQEQCSGHGTFILETGLCNCDPKWTGSDCSSGVCQCEEGWIGPTCEERTCNSHCTEHGKCKDGKCECSPGWEGDHCTIDGCPGLCYGNGRCTLDQNGWHCVCQVGWSGMGCNVVMEMLCEDNIDNDGDGLTDCVDPDCCQQSNCFSSPLCQGSPDPLDLIQQSQPPFLQHSPRLFYDRIKFLIGKESTHVIQGDVLLESRRACVIRGQVVAVDGTPLVGVNVSFQHHSDFGYTISRQDGSFDLVAVGGISVTLIFDRSPFLPVKRTLWLAWNKFIVVDKVVMQRTEAEIPTCDLSSFISPNPIVIPFPLTTFGGSCPERGTVVQEEISFPSSFVKLSYLSSRTSGYKTLLRIILTHSTIPPGITKVHLTVTIEGRLAQKWFPAAINLIYTFAWNKTDIYGQKVSGLAEATVSVGYEYESCPDLILWEKRTVTLQGFELDASNLGGWSLDKHHILNTQRIVHKGNGENIFISQQPAVVSTVMGNGHQRSVSCTNCNGPSHSSKLFAPVALASGTDGSIYIGDFNFVRRLLPSGNSISILELSTQVLSCHGSGLRIPLFVGYKHQKGLQVTVEMEDGPLKQLSTAHEVRLEWPTDLAVNPLDNSLYDSDGHLTNATFPTGEVSSFHSDVEKLMRIEIDASNRENVITATNFSATSTIYTLKQDNIQNIYRVSPDGSLRVTFASGMELMLNAETHILAGVVNPTLGKCNISLPGEHNSNLIEWRQRKEQTKGNISTFERRLRAHNRNLLSIDFDHLTRTGKIYDDHRKFTLRILYDQAGRPILWSPINKYNESVMLLLHSQRRYIFEHDQSDYLLSVTMPSMVRHSFQTMLSVGYYRNLYSPPDSSASFIQDFSRDGRLLQSFYPGTGRRVLYQYTPQSKLSEILYDTTQVSFTYEESSGVIKTIHLMHDGFICTIRYRQTGPLIGRQIFRFSEEGLVNARFDYSYNNFRVTSMQAMINETPLPIDLYRYVDVSGKTEQFGKFSVINYDLNQVITTTMMKHTKIFSANGQVIEVQYEILKFIAYWMTIQYDNMGRMVICDIRVGVNANITRYFYEYDADGQLQTVSVNDKTQWRYSYDLNGNINLLSHGNSARLTPLRYDLRDRITRLGDLLYKVDEDGFLKQRGNDIFEYSSNGFLSRAYNRVSGWTVWFCYDGLGRRVASKSNLGQHLQFFYADLSNPVRITHLYNHSSSEITSLYYDLQGNLIAMELSSGEEYYVACDNTGTPLAVFSSRGQVIKEILYTPYGEIYQDTNPDFEVVIGFHGGLYNSLTKLVHLGQRDYDVIAGRWTSPNHRIWEELKNVPKPFNLYAFENNYPAGQIQDVAKYTTDIGSWLELFGFQLHNVLPGFPKPEMDAVDTTYELLQLQTKTQEWDPGKTILGIQCELQKQLRNFISLDQLPMTPKYSDGQCTERAKQPQFAAVPSVFGKGIKFAIKDGQVTADIIGVANDDSRRIAAILNGAHYLENLHFTIDGRDTHYFIKLGSLEEDLSLIGNTGGRRILENGVNVTVSQMTSVINGRTRRFADIQLQHGFLCFNVRYGTTIEEEKNHVLEIARQRAVLQAWTKEQKRLQDGEEGTRAWTEGEKQQLLSTGKVQGYDGYFVLSVEQYLELADSANNIHFMRQSEIGRRTLCIYKYRGGKKHILLPLNVTEDGILI</sequence>
<dbReference type="FunFam" id="2.10.25.10:FF:000021">
    <property type="entry name" value="Teneurin transmembrane protein 2"/>
    <property type="match status" value="1"/>
</dbReference>
<dbReference type="InterPro" id="IPR006530">
    <property type="entry name" value="YD"/>
</dbReference>
<evidence type="ECO:0000256" key="4">
    <source>
        <dbReference type="ARBA" id="ARBA00004324"/>
    </source>
</evidence>
<accession>V8P895</accession>
<dbReference type="GO" id="GO:0007218">
    <property type="term" value="P:neuropeptide signaling pathway"/>
    <property type="evidence" value="ECO:0007669"/>
    <property type="project" value="UniProtKB-KW"/>
</dbReference>
<evidence type="ECO:0000256" key="10">
    <source>
        <dbReference type="ARBA" id="ARBA00022989"/>
    </source>
</evidence>
<dbReference type="GO" id="GO:0005886">
    <property type="term" value="C:plasma membrane"/>
    <property type="evidence" value="ECO:0007669"/>
    <property type="project" value="UniProtKB-SubCell"/>
</dbReference>
<dbReference type="PROSITE" id="PS00022">
    <property type="entry name" value="EGF_1"/>
    <property type="match status" value="4"/>
</dbReference>
<evidence type="ECO:0000256" key="24">
    <source>
        <dbReference type="SAM" id="MobiDB-lite"/>
    </source>
</evidence>
<dbReference type="SMART" id="SM00181">
    <property type="entry name" value="EGF"/>
    <property type="match status" value="7"/>
</dbReference>
<dbReference type="InterPro" id="IPR009471">
    <property type="entry name" value="Ten_N"/>
</dbReference>
<evidence type="ECO:0000256" key="20">
    <source>
        <dbReference type="ARBA" id="ARBA00077043"/>
    </source>
</evidence>
<feature type="region of interest" description="Disordered" evidence="24">
    <location>
        <begin position="1"/>
        <end position="66"/>
    </location>
</feature>
<evidence type="ECO:0000256" key="1">
    <source>
        <dbReference type="ARBA" id="ARBA00004109"/>
    </source>
</evidence>
<dbReference type="PANTHER" id="PTHR11219:SF7">
    <property type="entry name" value="TENEURIN-1"/>
    <property type="match status" value="1"/>
</dbReference>
<dbReference type="FunFam" id="2.10.25.10:FF:000016">
    <property type="entry name" value="Teneurin transmembrane protein 2"/>
    <property type="match status" value="1"/>
</dbReference>
<evidence type="ECO:0000256" key="9">
    <source>
        <dbReference type="ARBA" id="ARBA00022737"/>
    </source>
</evidence>
<keyword evidence="9" id="KW-0677">Repeat</keyword>
<feature type="domain" description="Teneurin N-terminal" evidence="27">
    <location>
        <begin position="47"/>
        <end position="142"/>
    </location>
</feature>
<feature type="compositionally biased region" description="Polar residues" evidence="24">
    <location>
        <begin position="36"/>
        <end position="49"/>
    </location>
</feature>
<dbReference type="SUPFAM" id="SSF101898">
    <property type="entry name" value="NHL repeat"/>
    <property type="match status" value="1"/>
</dbReference>
<evidence type="ECO:0000259" key="27">
    <source>
        <dbReference type="PROSITE" id="PS51361"/>
    </source>
</evidence>
<keyword evidence="15" id="KW-0206">Cytoskeleton</keyword>
<keyword evidence="11" id="KW-0346">Stress response</keyword>
<evidence type="ECO:0000256" key="8">
    <source>
        <dbReference type="ARBA" id="ARBA00022692"/>
    </source>
</evidence>
<dbReference type="OrthoDB" id="442731at2759"/>
<dbReference type="SUPFAM" id="SSF49464">
    <property type="entry name" value="Carboxypeptidase regulatory domain-like"/>
    <property type="match status" value="1"/>
</dbReference>
<dbReference type="PROSITE" id="PS50026">
    <property type="entry name" value="EGF_3"/>
    <property type="match status" value="2"/>
</dbReference>
<evidence type="ECO:0000313" key="28">
    <source>
        <dbReference type="EMBL" id="ETE70206.1"/>
    </source>
</evidence>
<keyword evidence="15" id="KW-0963">Cytoplasm</keyword>
<evidence type="ECO:0000256" key="13">
    <source>
        <dbReference type="ARBA" id="ARBA00023157"/>
    </source>
</evidence>
<keyword evidence="16" id="KW-0527">Neuropeptide</keyword>
<protein>
    <recommendedName>
        <fullName evidence="19">Teneurin-1</fullName>
    </recommendedName>
    <alternativeName>
        <fullName evidence="21">Protein Odd Oz/ten-m homolog 1</fullName>
    </alternativeName>
    <alternativeName>
        <fullName evidence="20">Tenascin-M1</fullName>
    </alternativeName>
    <alternativeName>
        <fullName evidence="22">Teneurin transmembrane protein 1</fullName>
    </alternativeName>
</protein>
<dbReference type="Proteomes" id="UP000018936">
    <property type="component" value="Unassembled WGS sequence"/>
</dbReference>
<evidence type="ECO:0000259" key="26">
    <source>
        <dbReference type="PROSITE" id="PS50026"/>
    </source>
</evidence>
<keyword evidence="13 23" id="KW-1015">Disulfide bond</keyword>
<evidence type="ECO:0000256" key="3">
    <source>
        <dbReference type="ARBA" id="ARBA00004245"/>
    </source>
</evidence>
<evidence type="ECO:0000256" key="16">
    <source>
        <dbReference type="ARBA" id="ARBA00023320"/>
    </source>
</evidence>
<name>V8P895_OPHHA</name>
<dbReference type="Gene3D" id="2.60.120.260">
    <property type="entry name" value="Galactose-binding domain-like"/>
    <property type="match status" value="1"/>
</dbReference>
<comment type="caution">
    <text evidence="23">Lacks conserved residue(s) required for the propagation of feature annotation.</text>
</comment>
<dbReference type="PROSITE" id="PS01186">
    <property type="entry name" value="EGF_2"/>
    <property type="match status" value="3"/>
</dbReference>
<feature type="non-terminal residue" evidence="28">
    <location>
        <position position="1"/>
    </location>
</feature>
<evidence type="ECO:0000256" key="23">
    <source>
        <dbReference type="PROSITE-ProRule" id="PRU00076"/>
    </source>
</evidence>
<dbReference type="InterPro" id="IPR000742">
    <property type="entry name" value="EGF"/>
</dbReference>
<dbReference type="InterPro" id="IPR008969">
    <property type="entry name" value="CarboxyPept-like_regulatory"/>
</dbReference>
<dbReference type="GO" id="GO:0016607">
    <property type="term" value="C:nuclear speck"/>
    <property type="evidence" value="ECO:0007669"/>
    <property type="project" value="UniProtKB-SubCell"/>
</dbReference>
<dbReference type="Pfam" id="PF25024">
    <property type="entry name" value="EGF_TEN"/>
    <property type="match status" value="1"/>
</dbReference>
<feature type="domain" description="EGF-like" evidence="26">
    <location>
        <begin position="563"/>
        <end position="598"/>
    </location>
</feature>
<dbReference type="GO" id="GO:0046982">
    <property type="term" value="F:protein heterodimerization activity"/>
    <property type="evidence" value="ECO:0007669"/>
    <property type="project" value="TreeGrafter"/>
</dbReference>
<keyword evidence="6" id="KW-1003">Cell membrane</keyword>
<evidence type="ECO:0000256" key="15">
    <source>
        <dbReference type="ARBA" id="ARBA00023212"/>
    </source>
</evidence>
<organism evidence="28 29">
    <name type="scientific">Ophiophagus hannah</name>
    <name type="common">King cobra</name>
    <name type="synonym">Naja hannah</name>
    <dbReference type="NCBI Taxonomy" id="8665"/>
    <lineage>
        <taxon>Eukaryota</taxon>
        <taxon>Metazoa</taxon>
        <taxon>Chordata</taxon>
        <taxon>Craniata</taxon>
        <taxon>Vertebrata</taxon>
        <taxon>Euteleostomi</taxon>
        <taxon>Lepidosauria</taxon>
        <taxon>Squamata</taxon>
        <taxon>Bifurcata</taxon>
        <taxon>Unidentata</taxon>
        <taxon>Episquamata</taxon>
        <taxon>Toxicofera</taxon>
        <taxon>Serpentes</taxon>
        <taxon>Colubroidea</taxon>
        <taxon>Elapidae</taxon>
        <taxon>Elapinae</taxon>
        <taxon>Ophiophagus</taxon>
    </lineage>
</organism>
<feature type="transmembrane region" description="Helical" evidence="25">
    <location>
        <begin position="142"/>
        <end position="163"/>
    </location>
</feature>
<evidence type="ECO:0000256" key="18">
    <source>
        <dbReference type="ARBA" id="ARBA00057184"/>
    </source>
</evidence>
<evidence type="ECO:0000256" key="6">
    <source>
        <dbReference type="ARBA" id="ARBA00022475"/>
    </source>
</evidence>
<evidence type="ECO:0000256" key="14">
    <source>
        <dbReference type="ARBA" id="ARBA00023180"/>
    </source>
</evidence>
<dbReference type="InterPro" id="IPR028916">
    <property type="entry name" value="Tox-GHH_dom"/>
</dbReference>
<dbReference type="Pfam" id="PF25023">
    <property type="entry name" value="TEN_YD-shell"/>
    <property type="match status" value="2"/>
</dbReference>
<dbReference type="Pfam" id="PF23538">
    <property type="entry name" value="Teneurin_ABD"/>
    <property type="match status" value="1"/>
</dbReference>
<dbReference type="PROSITE" id="PS51361">
    <property type="entry name" value="TENEURIN_N"/>
    <property type="match status" value="1"/>
</dbReference>
<evidence type="ECO:0000256" key="25">
    <source>
        <dbReference type="SAM" id="Phobius"/>
    </source>
</evidence>
<dbReference type="InterPro" id="IPR056820">
    <property type="entry name" value="TEN_TTR-like"/>
</dbReference>
<evidence type="ECO:0000256" key="5">
    <source>
        <dbReference type="ARBA" id="ARBA00009385"/>
    </source>
</evidence>
<dbReference type="NCBIfam" id="TIGR01643">
    <property type="entry name" value="YD_repeat_2x"/>
    <property type="match status" value="1"/>
</dbReference>
<evidence type="ECO:0000256" key="12">
    <source>
        <dbReference type="ARBA" id="ARBA00023136"/>
    </source>
</evidence>
<dbReference type="InterPro" id="IPR056822">
    <property type="entry name" value="TEN_NHL"/>
</dbReference>
<comment type="function">
    <text evidence="17">Involved in neural development, regulating the establishment of proper connectivity within the nervous system. May function as a cellular signal transducer.</text>
</comment>
<evidence type="ECO:0000256" key="22">
    <source>
        <dbReference type="ARBA" id="ARBA00083965"/>
    </source>
</evidence>
<dbReference type="InterPro" id="IPR051216">
    <property type="entry name" value="Teneurin"/>
</dbReference>
<dbReference type="InterPro" id="IPR056823">
    <property type="entry name" value="TEN-like_YD-shell"/>
</dbReference>
<comment type="caution">
    <text evidence="28">The sequence shown here is derived from an EMBL/GenBank/DDBJ whole genome shotgun (WGS) entry which is preliminary data.</text>
</comment>
<dbReference type="InterPro" id="IPR057629">
    <property type="entry name" value="Teneurin1-4_GBD"/>
</dbReference>
<feature type="domain" description="EGF-like" evidence="26">
    <location>
        <begin position="417"/>
        <end position="449"/>
    </location>
</feature>
<evidence type="ECO:0000256" key="7">
    <source>
        <dbReference type="ARBA" id="ARBA00022536"/>
    </source>
</evidence>
<feature type="disulfide bond" evidence="23">
    <location>
        <begin position="567"/>
        <end position="577"/>
    </location>
</feature>